<dbReference type="PRINTS" id="PR00411">
    <property type="entry name" value="PNDRDTASEI"/>
</dbReference>
<dbReference type="Gene3D" id="3.50.50.60">
    <property type="entry name" value="FAD/NAD(P)-binding domain"/>
    <property type="match status" value="1"/>
</dbReference>
<accession>A0ABM9UY20</accession>
<dbReference type="InterPro" id="IPR023753">
    <property type="entry name" value="FAD/NAD-binding_dom"/>
</dbReference>
<comment type="similarity">
    <text evidence="2">Belongs to the class-I pyridine nucleotide-disulfide oxidoreductase family.</text>
</comment>
<evidence type="ECO:0000259" key="10">
    <source>
        <dbReference type="Pfam" id="PF07992"/>
    </source>
</evidence>
<evidence type="ECO:0000256" key="2">
    <source>
        <dbReference type="ARBA" id="ARBA00007532"/>
    </source>
</evidence>
<keyword evidence="6" id="KW-0520">NAD</keyword>
<organism evidence="11 12">
    <name type="scientific">Candidatus Kryptonium thompsonii</name>
    <dbReference type="NCBI Taxonomy" id="1633631"/>
    <lineage>
        <taxon>Bacteria</taxon>
        <taxon>Pseudomonadati</taxon>
        <taxon>Candidatus Kryptoniota</taxon>
        <taxon>Candidatus Kryptonium</taxon>
    </lineage>
</organism>
<dbReference type="EMBL" id="CZVI01000074">
    <property type="protein sequence ID" value="CUS95438.1"/>
    <property type="molecule type" value="Genomic_DNA"/>
</dbReference>
<evidence type="ECO:0000256" key="1">
    <source>
        <dbReference type="ARBA" id="ARBA00001974"/>
    </source>
</evidence>
<feature type="non-terminal residue" evidence="11">
    <location>
        <position position="83"/>
    </location>
</feature>
<dbReference type="SUPFAM" id="SSF51905">
    <property type="entry name" value="FAD/NAD(P)-binding domain"/>
    <property type="match status" value="1"/>
</dbReference>
<dbReference type="InterPro" id="IPR036188">
    <property type="entry name" value="FAD/NAD-bd_sf"/>
</dbReference>
<evidence type="ECO:0000256" key="3">
    <source>
        <dbReference type="ARBA" id="ARBA00022630"/>
    </source>
</evidence>
<evidence type="ECO:0000256" key="7">
    <source>
        <dbReference type="ARBA" id="ARBA00023157"/>
    </source>
</evidence>
<dbReference type="PANTHER" id="PTHR22912:SF217">
    <property type="entry name" value="DIHYDROLIPOYL DEHYDROGENASE"/>
    <property type="match status" value="1"/>
</dbReference>
<keyword evidence="4" id="KW-0274">FAD</keyword>
<keyword evidence="5" id="KW-0560">Oxidoreductase</keyword>
<keyword evidence="7" id="KW-1015">Disulfide bond</keyword>
<evidence type="ECO:0000313" key="11">
    <source>
        <dbReference type="EMBL" id="CUS95438.1"/>
    </source>
</evidence>
<dbReference type="InterPro" id="IPR012999">
    <property type="entry name" value="Pyr_OxRdtase_I_AS"/>
</dbReference>
<dbReference type="Pfam" id="PF07992">
    <property type="entry name" value="Pyr_redox_2"/>
    <property type="match status" value="1"/>
</dbReference>
<gene>
    <name evidence="11" type="ORF">JGI8_02164</name>
</gene>
<keyword evidence="12" id="KW-1185">Reference proteome</keyword>
<dbReference type="InterPro" id="IPR050151">
    <property type="entry name" value="Class-I_Pyr_Nuc-Dis_Oxidored"/>
</dbReference>
<evidence type="ECO:0000256" key="9">
    <source>
        <dbReference type="ARBA" id="ARBA00031281"/>
    </source>
</evidence>
<reference evidence="11 12" key="1">
    <citation type="submission" date="2015-11" db="EMBL/GenBank/DDBJ databases">
        <authorList>
            <person name="Varghese N."/>
        </authorList>
    </citation>
    <scope>NUCLEOTIDE SEQUENCE [LARGE SCALE GENOMIC DNA]</scope>
    <source>
        <strain evidence="11 12">JGI-8</strain>
    </source>
</reference>
<dbReference type="PROSITE" id="PS00076">
    <property type="entry name" value="PYRIDINE_REDOX_1"/>
    <property type="match status" value="1"/>
</dbReference>
<name>A0ABM9UY20_9BACT</name>
<dbReference type="PANTHER" id="PTHR22912">
    <property type="entry name" value="DISULFIDE OXIDOREDUCTASE"/>
    <property type="match status" value="1"/>
</dbReference>
<evidence type="ECO:0000256" key="6">
    <source>
        <dbReference type="ARBA" id="ARBA00023027"/>
    </source>
</evidence>
<dbReference type="Proteomes" id="UP000182200">
    <property type="component" value="Unassembled WGS sequence"/>
</dbReference>
<sequence length="83" mass="9047">MPEKFDVVIIGGGPGGYVAAIRASQLGFKTALIEKDRVGGICLNWGCIPTKALLKSAELYNLMKRADEFGLKLENLAFDFKKV</sequence>
<feature type="domain" description="FAD/NAD(P)-binding" evidence="10">
    <location>
        <begin position="5"/>
        <end position="68"/>
    </location>
</feature>
<keyword evidence="3" id="KW-0285">Flavoprotein</keyword>
<evidence type="ECO:0000256" key="8">
    <source>
        <dbReference type="ARBA" id="ARBA00023284"/>
    </source>
</evidence>
<proteinExistence type="inferred from homology"/>
<keyword evidence="8" id="KW-0676">Redox-active center</keyword>
<evidence type="ECO:0000313" key="12">
    <source>
        <dbReference type="Proteomes" id="UP000182200"/>
    </source>
</evidence>
<dbReference type="RefSeq" id="WP_141655216.1">
    <property type="nucleotide sequence ID" value="NZ_CZVI01000074.1"/>
</dbReference>
<evidence type="ECO:0000256" key="4">
    <source>
        <dbReference type="ARBA" id="ARBA00022827"/>
    </source>
</evidence>
<evidence type="ECO:0000256" key="5">
    <source>
        <dbReference type="ARBA" id="ARBA00023002"/>
    </source>
</evidence>
<protein>
    <recommendedName>
        <fullName evidence="9">Dihydrolipoamide dehydrogenase</fullName>
    </recommendedName>
</protein>
<comment type="cofactor">
    <cofactor evidence="1">
        <name>FAD</name>
        <dbReference type="ChEBI" id="CHEBI:57692"/>
    </cofactor>
</comment>
<comment type="caution">
    <text evidence="11">The sequence shown here is derived from an EMBL/GenBank/DDBJ whole genome shotgun (WGS) entry which is preliminary data.</text>
</comment>